<reference evidence="1 2" key="1">
    <citation type="submission" date="2013-03" db="EMBL/GenBank/DDBJ databases">
        <title>Salinisphaera dokdonensis CL-ES53 Genome Sequencing.</title>
        <authorList>
            <person name="Li C."/>
            <person name="Lai Q."/>
            <person name="Shao Z."/>
        </authorList>
    </citation>
    <scope>NUCLEOTIDE SEQUENCE [LARGE SCALE GENOMIC DNA]</scope>
    <source>
        <strain evidence="1 2">CL-ES53</strain>
    </source>
</reference>
<name>A0ABV2AXA9_9GAMM</name>
<protein>
    <submittedName>
        <fullName evidence="1">Zn-ribbon-containing, possibly RNA-binding protein</fullName>
    </submittedName>
</protein>
<evidence type="ECO:0000313" key="2">
    <source>
        <dbReference type="Proteomes" id="UP001460888"/>
    </source>
</evidence>
<dbReference type="Proteomes" id="UP001460888">
    <property type="component" value="Unassembled WGS sequence"/>
</dbReference>
<accession>A0ABV2AXA9</accession>
<keyword evidence="2" id="KW-1185">Reference proteome</keyword>
<gene>
    <name evidence="1" type="ORF">SADO_03485</name>
</gene>
<comment type="caution">
    <text evidence="1">The sequence shown here is derived from an EMBL/GenBank/DDBJ whole genome shotgun (WGS) entry which is preliminary data.</text>
</comment>
<dbReference type="InterPro" id="IPR007922">
    <property type="entry name" value="DciA-like"/>
</dbReference>
<dbReference type="RefSeq" id="WP_353109261.1">
    <property type="nucleotide sequence ID" value="NZ_APND01000001.1"/>
</dbReference>
<evidence type="ECO:0000313" key="1">
    <source>
        <dbReference type="EMBL" id="MES1928286.1"/>
    </source>
</evidence>
<dbReference type="EMBL" id="APND01000001">
    <property type="protein sequence ID" value="MES1928286.1"/>
    <property type="molecule type" value="Genomic_DNA"/>
</dbReference>
<organism evidence="1 2">
    <name type="scientific">Salinisphaera dokdonensis CL-ES53</name>
    <dbReference type="NCBI Taxonomy" id="1304272"/>
    <lineage>
        <taxon>Bacteria</taxon>
        <taxon>Pseudomonadati</taxon>
        <taxon>Pseudomonadota</taxon>
        <taxon>Gammaproteobacteria</taxon>
        <taxon>Salinisphaerales</taxon>
        <taxon>Salinisphaeraceae</taxon>
        <taxon>Salinisphaera</taxon>
    </lineage>
</organism>
<proteinExistence type="predicted"/>
<sequence>MGTTPRSLQSLLHTATPDIADLIGRARFLERMRASILEILPDAAQPHVRVAAYDNYRLRLHVTHGGWATRLRYMQPAIAQALAQRMRLHIEHVEIKVRPETDETAPVRVPRFISDTAREHIRRSAHYIEDRELAGALEKLAAAGRGPEQ</sequence>
<dbReference type="Pfam" id="PF05258">
    <property type="entry name" value="DciA"/>
    <property type="match status" value="1"/>
</dbReference>